<dbReference type="InterPro" id="IPR000150">
    <property type="entry name" value="Cof"/>
</dbReference>
<dbReference type="OrthoDB" id="9806027at2"/>
<dbReference type="STRING" id="1423775.FD03_GL002209"/>
<dbReference type="SUPFAM" id="SSF56784">
    <property type="entry name" value="HAD-like"/>
    <property type="match status" value="1"/>
</dbReference>
<dbReference type="GO" id="GO:0000287">
    <property type="term" value="F:magnesium ion binding"/>
    <property type="evidence" value="ECO:0007669"/>
    <property type="project" value="TreeGrafter"/>
</dbReference>
<dbReference type="GO" id="GO:0016791">
    <property type="term" value="F:phosphatase activity"/>
    <property type="evidence" value="ECO:0007669"/>
    <property type="project" value="UniProtKB-ARBA"/>
</dbReference>
<dbReference type="PRINTS" id="PR00119">
    <property type="entry name" value="CATATPASE"/>
</dbReference>
<protein>
    <submittedName>
        <fullName evidence="1">HAD superfamily hydrolase</fullName>
    </submittedName>
</protein>
<keyword evidence="1" id="KW-0378">Hydrolase</keyword>
<organism evidence="1 2">
    <name type="scientific">Companilactobacillus nodensis DSM 19682 = JCM 14932 = NBRC 107160</name>
    <dbReference type="NCBI Taxonomy" id="1423775"/>
    <lineage>
        <taxon>Bacteria</taxon>
        <taxon>Bacillati</taxon>
        <taxon>Bacillota</taxon>
        <taxon>Bacilli</taxon>
        <taxon>Lactobacillales</taxon>
        <taxon>Lactobacillaceae</taxon>
        <taxon>Companilactobacillus</taxon>
    </lineage>
</organism>
<proteinExistence type="predicted"/>
<name>A0A0R1K9C9_9LACO</name>
<dbReference type="Pfam" id="PF08282">
    <property type="entry name" value="Hydrolase_3"/>
    <property type="match status" value="1"/>
</dbReference>
<dbReference type="InterPro" id="IPR006379">
    <property type="entry name" value="HAD-SF_hydro_IIB"/>
</dbReference>
<dbReference type="PROSITE" id="PS01228">
    <property type="entry name" value="COF_1"/>
    <property type="match status" value="1"/>
</dbReference>
<gene>
    <name evidence="1" type="ORF">FD03_GL002209</name>
</gene>
<dbReference type="SFLD" id="SFLDS00003">
    <property type="entry name" value="Haloacid_Dehalogenase"/>
    <property type="match status" value="1"/>
</dbReference>
<evidence type="ECO:0000313" key="1">
    <source>
        <dbReference type="EMBL" id="KRK80294.1"/>
    </source>
</evidence>
<dbReference type="Gene3D" id="3.30.1240.10">
    <property type="match status" value="1"/>
</dbReference>
<dbReference type="eggNOG" id="COG0561">
    <property type="taxonomic scope" value="Bacteria"/>
</dbReference>
<dbReference type="Proteomes" id="UP000051248">
    <property type="component" value="Unassembled WGS sequence"/>
</dbReference>
<dbReference type="RefSeq" id="WP_025024814.1">
    <property type="nucleotide sequence ID" value="NZ_AZDZ01000004.1"/>
</dbReference>
<reference evidence="1 2" key="1">
    <citation type="journal article" date="2015" name="Genome Announc.">
        <title>Expanding the biotechnology potential of lactobacilli through comparative genomics of 213 strains and associated genera.</title>
        <authorList>
            <person name="Sun Z."/>
            <person name="Harris H.M."/>
            <person name="McCann A."/>
            <person name="Guo C."/>
            <person name="Argimon S."/>
            <person name="Zhang W."/>
            <person name="Yang X."/>
            <person name="Jeffery I.B."/>
            <person name="Cooney J.C."/>
            <person name="Kagawa T.F."/>
            <person name="Liu W."/>
            <person name="Song Y."/>
            <person name="Salvetti E."/>
            <person name="Wrobel A."/>
            <person name="Rasinkangas P."/>
            <person name="Parkhill J."/>
            <person name="Rea M.C."/>
            <person name="O'Sullivan O."/>
            <person name="Ritari J."/>
            <person name="Douillard F.P."/>
            <person name="Paul Ross R."/>
            <person name="Yang R."/>
            <person name="Briner A.E."/>
            <person name="Felis G.E."/>
            <person name="de Vos W.M."/>
            <person name="Barrangou R."/>
            <person name="Klaenhammer T.R."/>
            <person name="Caufield P.W."/>
            <person name="Cui Y."/>
            <person name="Zhang H."/>
            <person name="O'Toole P.W."/>
        </authorList>
    </citation>
    <scope>NUCLEOTIDE SEQUENCE [LARGE SCALE GENOMIC DNA]</scope>
    <source>
        <strain evidence="1 2">DSM 19682</strain>
    </source>
</reference>
<dbReference type="EMBL" id="AZDZ01000004">
    <property type="protein sequence ID" value="KRK80294.1"/>
    <property type="molecule type" value="Genomic_DNA"/>
</dbReference>
<dbReference type="PROSITE" id="PS01229">
    <property type="entry name" value="COF_2"/>
    <property type="match status" value="1"/>
</dbReference>
<dbReference type="PANTHER" id="PTHR10000:SF55">
    <property type="entry name" value="5-AMINO-6-(5-PHOSPHO-D-RIBITYLAMINO)URACIL PHOSPHATASE YCSE"/>
    <property type="match status" value="1"/>
</dbReference>
<sequence length="297" mass="32934">MIKLIASDMDGTLLNEKMEVSERNIQAIKDAKANGIEFLIASGRGLSEANPFLKDRVHPGYITLNGAEVFDSNEKMVSSNPISTESKFKIVELFHKYDIYFEVVTDKGIFSDNKELRISSLAELLMSLNPGTSYEKAYADTLEKIKLTPMTFLDSYDKIFNDESYQIMKLLAFDSDNKRDVKLEPLKDEIHNLLKDVVVTSSSPNNIEVNSSDAQKGIALLKYAKTKGIKQSEIMAIGDNLNDASMIQEAGVGVAMANAIPEIKDMADEFTDNNANDGVAQIIEKVIAQNEMEGQVE</sequence>
<dbReference type="AlphaFoldDB" id="A0A0R1K9C9"/>
<dbReference type="SFLD" id="SFLDG01140">
    <property type="entry name" value="C2.B:_Phosphomannomutase_and_P"/>
    <property type="match status" value="1"/>
</dbReference>
<dbReference type="NCBIfam" id="TIGR00099">
    <property type="entry name" value="Cof-subfamily"/>
    <property type="match status" value="1"/>
</dbReference>
<keyword evidence="2" id="KW-1185">Reference proteome</keyword>
<comment type="caution">
    <text evidence="1">The sequence shown here is derived from an EMBL/GenBank/DDBJ whole genome shotgun (WGS) entry which is preliminary data.</text>
</comment>
<accession>A0A0R1K9C9</accession>
<evidence type="ECO:0000313" key="2">
    <source>
        <dbReference type="Proteomes" id="UP000051248"/>
    </source>
</evidence>
<dbReference type="GO" id="GO:0005829">
    <property type="term" value="C:cytosol"/>
    <property type="evidence" value="ECO:0007669"/>
    <property type="project" value="TreeGrafter"/>
</dbReference>
<dbReference type="PANTHER" id="PTHR10000">
    <property type="entry name" value="PHOSPHOSERINE PHOSPHATASE"/>
    <property type="match status" value="1"/>
</dbReference>
<dbReference type="PATRIC" id="fig|1423775.4.peg.2247"/>
<dbReference type="NCBIfam" id="TIGR01484">
    <property type="entry name" value="HAD-SF-IIB"/>
    <property type="match status" value="1"/>
</dbReference>
<dbReference type="CDD" id="cd07516">
    <property type="entry name" value="HAD_Pase"/>
    <property type="match status" value="1"/>
</dbReference>
<dbReference type="Gene3D" id="3.40.50.1000">
    <property type="entry name" value="HAD superfamily/HAD-like"/>
    <property type="match status" value="1"/>
</dbReference>
<dbReference type="SFLD" id="SFLDG01144">
    <property type="entry name" value="C2.B.4:_PGP_Like"/>
    <property type="match status" value="1"/>
</dbReference>
<dbReference type="InterPro" id="IPR023214">
    <property type="entry name" value="HAD_sf"/>
</dbReference>
<dbReference type="InterPro" id="IPR036412">
    <property type="entry name" value="HAD-like_sf"/>
</dbReference>